<evidence type="ECO:0000313" key="1">
    <source>
        <dbReference type="EMBL" id="MDP5184796.1"/>
    </source>
</evidence>
<organism evidence="1 2">
    <name type="scientific">Blastococcus carthaginiensis</name>
    <dbReference type="NCBI Taxonomy" id="3050034"/>
    <lineage>
        <taxon>Bacteria</taxon>
        <taxon>Bacillati</taxon>
        <taxon>Actinomycetota</taxon>
        <taxon>Actinomycetes</taxon>
        <taxon>Geodermatophilales</taxon>
        <taxon>Geodermatophilaceae</taxon>
        <taxon>Blastococcus</taxon>
    </lineage>
</organism>
<dbReference type="RefSeq" id="WP_306001341.1">
    <property type="nucleotide sequence ID" value="NZ_JASNFN010000031.1"/>
</dbReference>
<reference evidence="2" key="1">
    <citation type="submission" date="2023-05" db="EMBL/GenBank/DDBJ databases">
        <title>Draft genome of Pseudofrankia sp. BMG5.37.</title>
        <authorList>
            <person name="Gtari M."/>
            <person name="Ghodhbane F."/>
            <person name="Sbissi I."/>
        </authorList>
    </citation>
    <scope>NUCLEOTIDE SEQUENCE [LARGE SCALE GENOMIC DNA]</scope>
    <source>
        <strain evidence="2">BMG 814</strain>
    </source>
</reference>
<protein>
    <submittedName>
        <fullName evidence="1">Uncharacterized protein</fullName>
    </submittedName>
</protein>
<dbReference type="Proteomes" id="UP001233673">
    <property type="component" value="Unassembled WGS sequence"/>
</dbReference>
<comment type="caution">
    <text evidence="1">The sequence shown here is derived from an EMBL/GenBank/DDBJ whole genome shotgun (WGS) entry which is preliminary data.</text>
</comment>
<dbReference type="EMBL" id="JASNFN010000031">
    <property type="protein sequence ID" value="MDP5184796.1"/>
    <property type="molecule type" value="Genomic_DNA"/>
</dbReference>
<evidence type="ECO:0000313" key="2">
    <source>
        <dbReference type="Proteomes" id="UP001233673"/>
    </source>
</evidence>
<gene>
    <name evidence="1" type="ORF">QOZ88_19355</name>
</gene>
<keyword evidence="2" id="KW-1185">Reference proteome</keyword>
<sequence>MTGRACPPWCTNDACDGNHAGETIPAARGVSIAAGVDTGLVLTPYHDQADGLDPVIFLAEDWRSSDWAFQLPAEEARRLGQELMQAADLIDARPRDGAEPQ</sequence>
<name>A0ABT9IGW7_9ACTN</name>
<proteinExistence type="predicted"/>
<accession>A0ABT9IGW7</accession>